<dbReference type="KEGG" id="eke:EK0264_13690"/>
<dbReference type="PANTHER" id="PTHR30204">
    <property type="entry name" value="REDOX-CYCLING DRUG-SENSING TRANSCRIPTIONAL ACTIVATOR SOXR"/>
    <property type="match status" value="1"/>
</dbReference>
<evidence type="ECO:0000256" key="2">
    <source>
        <dbReference type="SAM" id="MobiDB-lite"/>
    </source>
</evidence>
<name>A0A7L4YQ86_9ACTN</name>
<dbReference type="InterPro" id="IPR000551">
    <property type="entry name" value="MerR-type_HTH_dom"/>
</dbReference>
<dbReference type="InParanoid" id="A0A7L4YQ86"/>
<dbReference type="AlphaFoldDB" id="A0A7L4YQ86"/>
<dbReference type="PROSITE" id="PS50937">
    <property type="entry name" value="HTH_MERR_2"/>
    <property type="match status" value="1"/>
</dbReference>
<dbReference type="OrthoDB" id="5242095at2"/>
<organism evidence="4 5">
    <name type="scientific">Epidermidibacterium keratini</name>
    <dbReference type="NCBI Taxonomy" id="1891644"/>
    <lineage>
        <taxon>Bacteria</taxon>
        <taxon>Bacillati</taxon>
        <taxon>Actinomycetota</taxon>
        <taxon>Actinomycetes</taxon>
        <taxon>Sporichthyales</taxon>
        <taxon>Sporichthyaceae</taxon>
        <taxon>Epidermidibacterium</taxon>
    </lineage>
</organism>
<evidence type="ECO:0000259" key="3">
    <source>
        <dbReference type="PROSITE" id="PS50937"/>
    </source>
</evidence>
<accession>A0A7L4YQ86</accession>
<reference evidence="4 5" key="1">
    <citation type="journal article" date="2018" name="Int. J. Syst. Evol. Microbiol.">
        <title>Epidermidibacterium keratini gen. nov., sp. nov., a member of the family Sporichthyaceae, isolated from keratin epidermis.</title>
        <authorList>
            <person name="Lee D.G."/>
            <person name="Trujillo M.E."/>
            <person name="Kang S."/>
            <person name="Nam J.J."/>
            <person name="Kim Y.J."/>
        </authorList>
    </citation>
    <scope>NUCLEOTIDE SEQUENCE [LARGE SCALE GENOMIC DNA]</scope>
    <source>
        <strain evidence="4 5">EPI-7</strain>
    </source>
</reference>
<dbReference type="Proteomes" id="UP000463857">
    <property type="component" value="Chromosome"/>
</dbReference>
<feature type="region of interest" description="Disordered" evidence="2">
    <location>
        <begin position="202"/>
        <end position="225"/>
    </location>
</feature>
<protein>
    <submittedName>
        <fullName evidence="4">MerR family transcriptional regulator</fullName>
    </submittedName>
</protein>
<dbReference type="SUPFAM" id="SSF46955">
    <property type="entry name" value="Putative DNA-binding domain"/>
    <property type="match status" value="1"/>
</dbReference>
<evidence type="ECO:0000313" key="5">
    <source>
        <dbReference type="Proteomes" id="UP000463857"/>
    </source>
</evidence>
<evidence type="ECO:0000256" key="1">
    <source>
        <dbReference type="ARBA" id="ARBA00023125"/>
    </source>
</evidence>
<keyword evidence="5" id="KW-1185">Reference proteome</keyword>
<dbReference type="GO" id="GO:0003700">
    <property type="term" value="F:DNA-binding transcription factor activity"/>
    <property type="evidence" value="ECO:0007669"/>
    <property type="project" value="InterPro"/>
</dbReference>
<evidence type="ECO:0000313" key="4">
    <source>
        <dbReference type="EMBL" id="QHC01238.1"/>
    </source>
</evidence>
<dbReference type="InterPro" id="IPR047057">
    <property type="entry name" value="MerR_fam"/>
</dbReference>
<feature type="domain" description="HTH merR-type" evidence="3">
    <location>
        <begin position="1"/>
        <end position="68"/>
    </location>
</feature>
<dbReference type="Pfam" id="PF13411">
    <property type="entry name" value="MerR_1"/>
    <property type="match status" value="1"/>
</dbReference>
<dbReference type="InterPro" id="IPR009061">
    <property type="entry name" value="DNA-bd_dom_put_sf"/>
</dbReference>
<dbReference type="EMBL" id="CP047156">
    <property type="protein sequence ID" value="QHC01238.1"/>
    <property type="molecule type" value="Genomic_DNA"/>
</dbReference>
<sequence length="225" mass="23690">MAELSRSAGVPVATVKYYLREGLLPAGERTSANQAQYDDAHVRRLRLIKALSEYGGISLGGIRHIIGKIDDGVPLGEVLGAVEFELAGGQQDTESPSQQWARTLVENVVAEQRWDLDPAGGQFARTVAVLAAARDAGHGELLEQLLPIYAAHATTIAQADVESVSGGQTTDDVVEGAVAGIVLGGAMLLGLRELAHEAVTHATGLADRDNPTSRQTPAARGRRRG</sequence>
<gene>
    <name evidence="4" type="ORF">EK0264_13690</name>
</gene>
<proteinExistence type="predicted"/>
<dbReference type="GO" id="GO:0003677">
    <property type="term" value="F:DNA binding"/>
    <property type="evidence" value="ECO:0007669"/>
    <property type="project" value="UniProtKB-KW"/>
</dbReference>
<dbReference type="PANTHER" id="PTHR30204:SF98">
    <property type="entry name" value="HTH-TYPE TRANSCRIPTIONAL REGULATOR ADHR"/>
    <property type="match status" value="1"/>
</dbReference>
<dbReference type="PRINTS" id="PR00040">
    <property type="entry name" value="HTHMERR"/>
</dbReference>
<dbReference type="RefSeq" id="WP_159546375.1">
    <property type="nucleotide sequence ID" value="NZ_CP047156.1"/>
</dbReference>
<keyword evidence="1" id="KW-0238">DNA-binding</keyword>
<dbReference type="Gene3D" id="1.10.1660.10">
    <property type="match status" value="1"/>
</dbReference>
<dbReference type="SMART" id="SM00422">
    <property type="entry name" value="HTH_MERR"/>
    <property type="match status" value="1"/>
</dbReference>